<gene>
    <name evidence="2" type="ORF">MF672_040540</name>
</gene>
<feature type="chain" id="PRO_5047489529" evidence="1">
    <location>
        <begin position="18"/>
        <end position="131"/>
    </location>
</feature>
<keyword evidence="3" id="KW-1185">Reference proteome</keyword>
<proteinExistence type="predicted"/>
<sequence>MRPAAAVLAAVLLPVLAGCGSPVDEAAARTRVEAERIGRVMTLVNARRSAADYARTAENERGPYDLRVRALAARGDKFEGGAVVVLQITVTGTFSGRFGGKGATVSATRCYRYTIENRTDDDEPEEVACRR</sequence>
<accession>A0ABT0G641</accession>
<protein>
    <submittedName>
        <fullName evidence="2">Uncharacterized protein</fullName>
    </submittedName>
</protein>
<keyword evidence="1" id="KW-0732">Signal</keyword>
<comment type="caution">
    <text evidence="2">The sequence shown here is derived from an EMBL/GenBank/DDBJ whole genome shotgun (WGS) entry which is preliminary data.</text>
</comment>
<dbReference type="EMBL" id="JAKRKC020000002">
    <property type="protein sequence ID" value="MCK2220042.1"/>
    <property type="molecule type" value="Genomic_DNA"/>
</dbReference>
<dbReference type="PROSITE" id="PS51257">
    <property type="entry name" value="PROKAR_LIPOPROTEIN"/>
    <property type="match status" value="1"/>
</dbReference>
<name>A0ABT0G641_9ACTN</name>
<feature type="signal peptide" evidence="1">
    <location>
        <begin position="1"/>
        <end position="17"/>
    </location>
</feature>
<evidence type="ECO:0000256" key="1">
    <source>
        <dbReference type="SAM" id="SignalP"/>
    </source>
</evidence>
<dbReference type="RefSeq" id="WP_242380585.1">
    <property type="nucleotide sequence ID" value="NZ_JAKRKC020000002.1"/>
</dbReference>
<reference evidence="2 3" key="1">
    <citation type="submission" date="2022-04" db="EMBL/GenBank/DDBJ databases">
        <title>Genome draft of Actinomadura sp. ATCC 31491.</title>
        <authorList>
            <person name="Shi X."/>
            <person name="Du Y."/>
        </authorList>
    </citation>
    <scope>NUCLEOTIDE SEQUENCE [LARGE SCALE GENOMIC DNA]</scope>
    <source>
        <strain evidence="2 3">ATCC 31491</strain>
    </source>
</reference>
<dbReference type="Proteomes" id="UP001317259">
    <property type="component" value="Unassembled WGS sequence"/>
</dbReference>
<evidence type="ECO:0000313" key="2">
    <source>
        <dbReference type="EMBL" id="MCK2220042.1"/>
    </source>
</evidence>
<organism evidence="2 3">
    <name type="scientific">Actinomadura luzonensis</name>
    <dbReference type="NCBI Taxonomy" id="2805427"/>
    <lineage>
        <taxon>Bacteria</taxon>
        <taxon>Bacillati</taxon>
        <taxon>Actinomycetota</taxon>
        <taxon>Actinomycetes</taxon>
        <taxon>Streptosporangiales</taxon>
        <taxon>Thermomonosporaceae</taxon>
        <taxon>Actinomadura</taxon>
    </lineage>
</organism>
<evidence type="ECO:0000313" key="3">
    <source>
        <dbReference type="Proteomes" id="UP001317259"/>
    </source>
</evidence>